<dbReference type="CDD" id="cd05233">
    <property type="entry name" value="SDR_c"/>
    <property type="match status" value="1"/>
</dbReference>
<dbReference type="STRING" id="65735.SAMN04488075_3065"/>
<dbReference type="FunFam" id="3.40.50.720:FF:000084">
    <property type="entry name" value="Short-chain dehydrogenase reductase"/>
    <property type="match status" value="1"/>
</dbReference>
<evidence type="ECO:0000313" key="2">
    <source>
        <dbReference type="EMBL" id="SEI12126.1"/>
    </source>
</evidence>
<dbReference type="InterPro" id="IPR020904">
    <property type="entry name" value="Sc_DH/Rdtase_CS"/>
</dbReference>
<keyword evidence="3" id="KW-1185">Reference proteome</keyword>
<dbReference type="OrthoDB" id="9797020at2"/>
<dbReference type="InterPro" id="IPR002347">
    <property type="entry name" value="SDR_fam"/>
</dbReference>
<comment type="similarity">
    <text evidence="1">Belongs to the short-chain dehydrogenases/reductases (SDR) family.</text>
</comment>
<sequence length="262" mass="27238">MKRLEGRRAVITGAGSGIGRASALRFAAEGALVMAVGRREAPLQETADLVRASGGSCIVQIADAGDETAMQGAIDRCVQELGGLEVFFANAGNTDSVTPFLEQTVAQWDGMFRDNVIPAFIACKLAGRHMAAHGGGSIILNSSTGSLRARGGTEAYGAAKAGVNHLTMTAACAFAGQNVRVNAILPGLTETGLTRTMFDWARKAGKEDRLGKLTPMQRPGYVEDMAAVAAFLASDDSAYMDGQLLPVDGGISATHPAGKFVY</sequence>
<proteinExistence type="inferred from homology"/>
<reference evidence="3" key="1">
    <citation type="submission" date="2016-10" db="EMBL/GenBank/DDBJ databases">
        <authorList>
            <person name="Varghese N."/>
            <person name="Submissions S."/>
        </authorList>
    </citation>
    <scope>NUCLEOTIDE SEQUENCE [LARGE SCALE GENOMIC DNA]</scope>
    <source>
        <strain evidence="3">DSM 11593</strain>
    </source>
</reference>
<dbReference type="PRINTS" id="PR00081">
    <property type="entry name" value="GDHRDH"/>
</dbReference>
<dbReference type="InterPro" id="IPR036291">
    <property type="entry name" value="NAD(P)-bd_dom_sf"/>
</dbReference>
<dbReference type="EMBL" id="FNXG01000008">
    <property type="protein sequence ID" value="SEI12126.1"/>
    <property type="molecule type" value="Genomic_DNA"/>
</dbReference>
<dbReference type="RefSeq" id="WP_090848992.1">
    <property type="nucleotide sequence ID" value="NZ_FNXG01000008.1"/>
</dbReference>
<name>A0A1H6NGT4_9RHOB</name>
<dbReference type="PROSITE" id="PS00061">
    <property type="entry name" value="ADH_SHORT"/>
    <property type="match status" value="1"/>
</dbReference>
<accession>A0A1H6NGT4</accession>
<protein>
    <submittedName>
        <fullName evidence="2">NAD(P)-dependent dehydrogenase, short-chain alcohol dehydrogenase family</fullName>
    </submittedName>
</protein>
<gene>
    <name evidence="2" type="ORF">SAMN04488075_3065</name>
</gene>
<dbReference type="AlphaFoldDB" id="A0A1H6NGT4"/>
<dbReference type="Pfam" id="PF13561">
    <property type="entry name" value="adh_short_C2"/>
    <property type="match status" value="1"/>
</dbReference>
<dbReference type="PANTHER" id="PTHR42760">
    <property type="entry name" value="SHORT-CHAIN DEHYDROGENASES/REDUCTASES FAMILY MEMBER"/>
    <property type="match status" value="1"/>
</dbReference>
<dbReference type="SUPFAM" id="SSF51735">
    <property type="entry name" value="NAD(P)-binding Rossmann-fold domains"/>
    <property type="match status" value="1"/>
</dbReference>
<dbReference type="Proteomes" id="UP000199125">
    <property type="component" value="Unassembled WGS sequence"/>
</dbReference>
<dbReference type="Gene3D" id="3.40.50.720">
    <property type="entry name" value="NAD(P)-binding Rossmann-like Domain"/>
    <property type="match status" value="1"/>
</dbReference>
<evidence type="ECO:0000256" key="1">
    <source>
        <dbReference type="ARBA" id="ARBA00006484"/>
    </source>
</evidence>
<dbReference type="GO" id="GO:0016616">
    <property type="term" value="F:oxidoreductase activity, acting on the CH-OH group of donors, NAD or NADP as acceptor"/>
    <property type="evidence" value="ECO:0007669"/>
    <property type="project" value="TreeGrafter"/>
</dbReference>
<evidence type="ECO:0000313" key="3">
    <source>
        <dbReference type="Proteomes" id="UP000199125"/>
    </source>
</evidence>
<organism evidence="2 3">
    <name type="scientific">Paracoccus alkenifer</name>
    <dbReference type="NCBI Taxonomy" id="65735"/>
    <lineage>
        <taxon>Bacteria</taxon>
        <taxon>Pseudomonadati</taxon>
        <taxon>Pseudomonadota</taxon>
        <taxon>Alphaproteobacteria</taxon>
        <taxon>Rhodobacterales</taxon>
        <taxon>Paracoccaceae</taxon>
        <taxon>Paracoccus</taxon>
    </lineage>
</organism>